<dbReference type="RefSeq" id="WP_145664661.1">
    <property type="nucleotide sequence ID" value="NZ_VIWO01000001.1"/>
</dbReference>
<evidence type="ECO:0000256" key="1">
    <source>
        <dbReference type="ARBA" id="ARBA00022679"/>
    </source>
</evidence>
<keyword evidence="4" id="KW-0687">Ribonucleoprotein</keyword>
<dbReference type="Gene3D" id="3.40.630.30">
    <property type="match status" value="2"/>
</dbReference>
<evidence type="ECO:0000313" key="5">
    <source>
        <dbReference type="Proteomes" id="UP000320811"/>
    </source>
</evidence>
<dbReference type="InterPro" id="IPR050832">
    <property type="entry name" value="Bact_Acetyltransf"/>
</dbReference>
<reference evidence="4 5" key="1">
    <citation type="submission" date="2019-06" db="EMBL/GenBank/DDBJ databases">
        <title>Sorghum-associated microbial communities from plants grown in Nebraska, USA.</title>
        <authorList>
            <person name="Schachtman D."/>
        </authorList>
    </citation>
    <scope>NUCLEOTIDE SEQUENCE [LARGE SCALE GENOMIC DNA]</scope>
    <source>
        <strain evidence="4 5">1209</strain>
    </source>
</reference>
<comment type="caution">
    <text evidence="4">The sequence shown here is derived from an EMBL/GenBank/DDBJ whole genome shotgun (WGS) entry which is preliminary data.</text>
</comment>
<dbReference type="AlphaFoldDB" id="A0A561Q5E1"/>
<proteinExistence type="predicted"/>
<dbReference type="CDD" id="cd04301">
    <property type="entry name" value="NAT_SF"/>
    <property type="match status" value="2"/>
</dbReference>
<dbReference type="InterPro" id="IPR016181">
    <property type="entry name" value="Acyl_CoA_acyltransferase"/>
</dbReference>
<dbReference type="Pfam" id="PF00583">
    <property type="entry name" value="Acetyltransf_1"/>
    <property type="match status" value="2"/>
</dbReference>
<dbReference type="GO" id="GO:0005840">
    <property type="term" value="C:ribosome"/>
    <property type="evidence" value="ECO:0007669"/>
    <property type="project" value="UniProtKB-KW"/>
</dbReference>
<evidence type="ECO:0000259" key="3">
    <source>
        <dbReference type="PROSITE" id="PS51186"/>
    </source>
</evidence>
<keyword evidence="4" id="KW-0689">Ribosomal protein</keyword>
<dbReference type="PANTHER" id="PTHR43877">
    <property type="entry name" value="AMINOALKYLPHOSPHONATE N-ACETYLTRANSFERASE-RELATED-RELATED"/>
    <property type="match status" value="1"/>
</dbReference>
<dbReference type="InterPro" id="IPR000182">
    <property type="entry name" value="GNAT_dom"/>
</dbReference>
<evidence type="ECO:0000256" key="2">
    <source>
        <dbReference type="ARBA" id="ARBA00023315"/>
    </source>
</evidence>
<sequence length="283" mass="31850">MTIDFRTLQKVATHTLCDAFNTAFSDYIVPLHLTPSIMEQKIQGENLHRDYSIGAFAGNELGGFILHAPDDHQHPTMLYNGGTGVIPAYRGQRLVQQMYDHFIPRYQQQGIQKIILEVISSNIPAIKAYSSTGFEKIRTINAYKGNIRIGKIPAGISVKENKTPDWSLLATFMDMEPTWSNAVSTLVREAPFTTTWEAAISGETVGYVSIHRDTRRIRNIAVHPRFRRQGVGSALLQYAATSLDGPFTIINIDENFPEIGLFLERAGLEQYLSQYEMVLKLKD</sequence>
<gene>
    <name evidence="4" type="ORF">FHW36_1011480</name>
</gene>
<dbReference type="EMBL" id="VIWO01000001">
    <property type="protein sequence ID" value="TWF45549.1"/>
    <property type="molecule type" value="Genomic_DNA"/>
</dbReference>
<accession>A0A561Q5E1</accession>
<keyword evidence="5" id="KW-1185">Reference proteome</keyword>
<dbReference type="PROSITE" id="PS51186">
    <property type="entry name" value="GNAT"/>
    <property type="match status" value="2"/>
</dbReference>
<dbReference type="GO" id="GO:0016747">
    <property type="term" value="F:acyltransferase activity, transferring groups other than amino-acyl groups"/>
    <property type="evidence" value="ECO:0007669"/>
    <property type="project" value="InterPro"/>
</dbReference>
<protein>
    <submittedName>
        <fullName evidence="4">Ribosomal protein S18 acetylase RimI-like enzyme</fullName>
    </submittedName>
</protein>
<dbReference type="Proteomes" id="UP000320811">
    <property type="component" value="Unassembled WGS sequence"/>
</dbReference>
<keyword evidence="2" id="KW-0012">Acyltransferase</keyword>
<organism evidence="4 5">
    <name type="scientific">Chitinophaga polysaccharea</name>
    <dbReference type="NCBI Taxonomy" id="1293035"/>
    <lineage>
        <taxon>Bacteria</taxon>
        <taxon>Pseudomonadati</taxon>
        <taxon>Bacteroidota</taxon>
        <taxon>Chitinophagia</taxon>
        <taxon>Chitinophagales</taxon>
        <taxon>Chitinophagaceae</taxon>
        <taxon>Chitinophaga</taxon>
    </lineage>
</organism>
<evidence type="ECO:0000313" key="4">
    <source>
        <dbReference type="EMBL" id="TWF45549.1"/>
    </source>
</evidence>
<feature type="domain" description="N-acetyltransferase" evidence="3">
    <location>
        <begin position="3"/>
        <end position="159"/>
    </location>
</feature>
<name>A0A561Q5E1_9BACT</name>
<dbReference type="SUPFAM" id="SSF55729">
    <property type="entry name" value="Acyl-CoA N-acyltransferases (Nat)"/>
    <property type="match status" value="2"/>
</dbReference>
<keyword evidence="1" id="KW-0808">Transferase</keyword>
<feature type="domain" description="N-acetyltransferase" evidence="3">
    <location>
        <begin position="156"/>
        <end position="283"/>
    </location>
</feature>
<dbReference type="OrthoDB" id="4228396at2"/>